<evidence type="ECO:0000256" key="2">
    <source>
        <dbReference type="ARBA" id="ARBA00011738"/>
    </source>
</evidence>
<evidence type="ECO:0000313" key="6">
    <source>
        <dbReference type="EMBL" id="KCW44400.1"/>
    </source>
</evidence>
<dbReference type="EMBL" id="MU848830">
    <property type="protein sequence ID" value="KAK2632018.1"/>
    <property type="molecule type" value="Genomic_DNA"/>
</dbReference>
<comment type="subunit">
    <text evidence="2 4">Homodimer.</text>
</comment>
<proteinExistence type="inferred from homology"/>
<dbReference type="InterPro" id="IPR044859">
    <property type="entry name" value="Allene_oxi_cyc_Dirigent"/>
</dbReference>
<dbReference type="OMA" id="HEPESFT"/>
<reference evidence="5" key="2">
    <citation type="journal article" date="2014" name="Nature">
        <title>The genome of Eucalyptus grandis.</title>
        <authorList>
            <person name="Myburg A.A."/>
            <person name="Grattapaglia D."/>
            <person name="Tuskan G.A."/>
            <person name="Hellsten U."/>
            <person name="Hayes R.D."/>
            <person name="Grimwood J."/>
            <person name="Jenkins J."/>
            <person name="Lindquist E."/>
            <person name="Tice H."/>
            <person name="Bauer D."/>
            <person name="Goodstein D.M."/>
            <person name="Dubchak I."/>
            <person name="Poliakov A."/>
            <person name="Mizrachi E."/>
            <person name="Kullan A.R."/>
            <person name="Hussey S.G."/>
            <person name="Pinard D."/>
            <person name="van der Merwe K."/>
            <person name="Singh P."/>
            <person name="van Jaarsveld I."/>
            <person name="Silva-Junior O.B."/>
            <person name="Togawa R.C."/>
            <person name="Pappas M.R."/>
            <person name="Faria D.A."/>
            <person name="Sansaloni C.P."/>
            <person name="Petroli C.D."/>
            <person name="Yang X."/>
            <person name="Ranjan P."/>
            <person name="Tschaplinski T.J."/>
            <person name="Ye C.Y."/>
            <person name="Li T."/>
            <person name="Sterck L."/>
            <person name="Vanneste K."/>
            <person name="Murat F."/>
            <person name="Soler M."/>
            <person name="Clemente H.S."/>
            <person name="Saidi N."/>
            <person name="Cassan-Wang H."/>
            <person name="Dunand C."/>
            <person name="Hefer C.A."/>
            <person name="Bornberg-Bauer E."/>
            <person name="Kersting A.R."/>
            <person name="Vining K."/>
            <person name="Amarasinghe V."/>
            <person name="Ranik M."/>
            <person name="Naithani S."/>
            <person name="Elser J."/>
            <person name="Boyd A.E."/>
            <person name="Liston A."/>
            <person name="Spatafora J.W."/>
            <person name="Dharmwardhana P."/>
            <person name="Raja R."/>
            <person name="Sullivan C."/>
            <person name="Romanel E."/>
            <person name="Alves-Ferreira M."/>
            <person name="Kulheim C."/>
            <person name="Foley W."/>
            <person name="Carocha V."/>
            <person name="Paiva J."/>
            <person name="Kudrna D."/>
            <person name="Brommonschenkel S.H."/>
            <person name="Pasquali G."/>
            <person name="Byrne M."/>
            <person name="Rigault P."/>
            <person name="Tibbits J."/>
            <person name="Spokevicius A."/>
            <person name="Jones R.C."/>
            <person name="Steane D.A."/>
            <person name="Vaillancourt R.E."/>
            <person name="Potts B.M."/>
            <person name="Joubert F."/>
            <person name="Barry K."/>
            <person name="Pappas G.J."/>
            <person name="Strauss S.H."/>
            <person name="Jaiswal P."/>
            <person name="Grima-Pettenati J."/>
            <person name="Salse J."/>
            <person name="Van de Peer Y."/>
            <person name="Rokhsar D.S."/>
            <person name="Schmutz J."/>
        </authorList>
    </citation>
    <scope>NUCLEOTIDE SEQUENCE</scope>
    <source>
        <tissue evidence="5">Leaf extractions</tissue>
    </source>
</reference>
<reference evidence="5" key="3">
    <citation type="submission" date="2023-04" db="EMBL/GenBank/DDBJ databases">
        <title>WGS assembly of Eucalyptus grandis.</title>
        <authorList>
            <person name="Myburg A."/>
            <person name="Grattapaglia D."/>
            <person name="Tuskan G."/>
            <person name="Hellsten U."/>
            <person name="Hayes R."/>
            <person name="Grimwood J."/>
            <person name="Jenkins J."/>
            <person name="Lindquist E."/>
            <person name="Tice H."/>
            <person name="Bauer D."/>
            <person name="Goodstein D."/>
            <person name="Dubchak I."/>
            <person name="Poliakov A."/>
            <person name="Mizrachi E."/>
            <person name="Kullan A."/>
            <person name="Hussey S."/>
            <person name="Pinard D."/>
            <person name="Van D."/>
            <person name="Singh P."/>
            <person name="Van J."/>
            <person name="Silva-Junior O."/>
            <person name="Togawa R."/>
            <person name="Pappas M."/>
            <person name="Faria D."/>
            <person name="Sansaloni C."/>
            <person name="Petroli C."/>
            <person name="Yang X."/>
            <person name="Ranjan P."/>
            <person name="Tschaplinski T."/>
            <person name="Ye C."/>
            <person name="Li T."/>
            <person name="Sterck L."/>
            <person name="Vanneste K."/>
            <person name="Murat F."/>
            <person name="Soler M."/>
            <person name="Clemente H."/>
            <person name="Saidi N."/>
            <person name="Cassan-Wang H."/>
            <person name="Dunand C."/>
            <person name="Hefer C."/>
            <person name="Bornberg-Bauer E."/>
            <person name="Kersting A."/>
            <person name="Vining K."/>
            <person name="Amarasinghe V."/>
            <person name="Ranik M."/>
            <person name="Naithani S."/>
            <person name="Elser J."/>
            <person name="Boyd A."/>
            <person name="Liston A."/>
            <person name="Spatafora J."/>
            <person name="Dharmwardhana P."/>
            <person name="Raja R."/>
            <person name="Sullivan C."/>
            <person name="Romanel E."/>
            <person name="Alves-Ferreira M."/>
            <person name="Kulheim C."/>
            <person name="Foley W."/>
            <person name="Carocha V."/>
            <person name="Paiva J."/>
            <person name="Kudrna D."/>
            <person name="Brommonschenkel S."/>
            <person name="Pasquali G."/>
            <person name="Byrne M."/>
            <person name="Rigault P."/>
            <person name="Tibbits J."/>
            <person name="Spokevicius A."/>
            <person name="Jones R."/>
            <person name="Steane D."/>
            <person name="Vaillancourt R."/>
            <person name="Potts B."/>
            <person name="Joubert F."/>
            <person name="Barry K."/>
            <person name="Pappas G."/>
            <person name="Strauss S."/>
            <person name="Jaiswal P."/>
            <person name="Grima-Pettenati J."/>
            <person name="Salse J."/>
            <person name="Van D."/>
            <person name="Rokhsar D."/>
            <person name="Schmutz J."/>
        </authorList>
    </citation>
    <scope>NUCLEOTIDE SEQUENCE</scope>
    <source>
        <tissue evidence="5">Leaf extractions</tissue>
    </source>
</reference>
<dbReference type="InterPro" id="IPR004265">
    <property type="entry name" value="Dirigent"/>
</dbReference>
<keyword evidence="4" id="KW-0052">Apoplast</keyword>
<comment type="similarity">
    <text evidence="1 4">Belongs to the plant dirigent protein family.</text>
</comment>
<reference evidence="6" key="1">
    <citation type="submission" date="2013-07" db="EMBL/GenBank/DDBJ databases">
        <title>The genome of Eucalyptus grandis.</title>
        <authorList>
            <person name="Schmutz J."/>
            <person name="Hayes R."/>
            <person name="Myburg A."/>
            <person name="Tuskan G."/>
            <person name="Grattapaglia D."/>
            <person name="Rokhsar D.S."/>
        </authorList>
    </citation>
    <scope>NUCLEOTIDE SEQUENCE</scope>
    <source>
        <tissue evidence="6">Leaf extractions</tissue>
    </source>
</reference>
<accession>A0A058ZTQ1</accession>
<keyword evidence="3 4" id="KW-0964">Secreted</keyword>
<dbReference type="Proteomes" id="UP000030711">
    <property type="component" value="Unassembled WGS sequence"/>
</dbReference>
<dbReference type="EMBL" id="KK199347">
    <property type="protein sequence ID" value="KCW44400.1"/>
    <property type="molecule type" value="Genomic_DNA"/>
</dbReference>
<name>A0A058ZTQ1_EUCGR</name>
<reference evidence="5" key="4">
    <citation type="submission" date="2023-07" db="EMBL/GenBank/DDBJ databases">
        <authorList>
            <person name="Myburg A.A."/>
            <person name="Grattapaglia D."/>
            <person name="Tuskan G.A."/>
            <person name="Hellsten U."/>
            <person name="Hayes R.D."/>
            <person name="Grimwood J."/>
            <person name="Jenkins J."/>
            <person name="Lindquist E."/>
            <person name="Tice H."/>
            <person name="Bauer D."/>
            <person name="Goodstein D.M."/>
            <person name="Dubchak I."/>
            <person name="Poliakov A."/>
            <person name="Mizrachi E."/>
            <person name="Kullan A.R."/>
            <person name="Hussey S.G."/>
            <person name="Pinard D."/>
            <person name="Van D.M."/>
            <person name="Singh P."/>
            <person name="Van J.I."/>
            <person name="Silva-Junior O.B."/>
            <person name="Togawa R.C."/>
            <person name="Pappas M.R."/>
            <person name="Faria D.A."/>
            <person name="Sansaloni C.P."/>
            <person name="Petroli C.D."/>
            <person name="Yang X."/>
            <person name="Ranjan P."/>
            <person name="Tschaplinski T.J."/>
            <person name="Ye C.Y."/>
            <person name="Li T."/>
            <person name="Sterck L."/>
            <person name="Vanneste K."/>
            <person name="Murat F."/>
            <person name="Soler M."/>
            <person name="Clemente H.S."/>
            <person name="Saidi N."/>
            <person name="Cassan-Wang H."/>
            <person name="Dunand C."/>
            <person name="Hefer C.A."/>
            <person name="Bornberg-Bauer E."/>
            <person name="Kersting A.R."/>
            <person name="Vining K."/>
            <person name="Amarasinghe V."/>
            <person name="Ranik M."/>
            <person name="Naithani S."/>
            <person name="Elser J."/>
            <person name="Boyd A.E."/>
            <person name="Liston A."/>
            <person name="Spatafora J.W."/>
            <person name="Dharmwardhana P."/>
            <person name="Raja R."/>
            <person name="Sullivan C."/>
            <person name="Romanel E."/>
            <person name="Alves-Ferreira M."/>
            <person name="Kulheim C."/>
            <person name="Foley W."/>
            <person name="Carocha V."/>
            <person name="Paiva J."/>
            <person name="Kudrna D."/>
            <person name="Brommonschenkel S.H."/>
            <person name="Pasquali G."/>
            <person name="Byrne M."/>
            <person name="Rigault P."/>
            <person name="Tibbits J."/>
            <person name="Spokevicius A."/>
            <person name="Jones R.C."/>
            <person name="Steane D.A."/>
            <person name="Vaillancourt R.E."/>
            <person name="Potts B.M."/>
            <person name="Joubert F."/>
            <person name="Barry K."/>
            <person name="Pappas G.J."/>
            <person name="Strauss S.H."/>
            <person name="Jaiswal P."/>
            <person name="Grima-Pettenati J."/>
            <person name="Salse J."/>
            <person name="Van D.P."/>
            <person name="Rokhsar D.S."/>
            <person name="Schmutz J."/>
        </authorList>
    </citation>
    <scope>NUCLEOTIDE SEQUENCE</scope>
    <source>
        <tissue evidence="5">Leaf extractions</tissue>
    </source>
</reference>
<sequence>MAMPLACAMADDPKKVDNWFNRLSHAERKTTCLHFFFHDTISGKSPTAVRVAEATITKKSPTLFRVVNMMDDPLTEGLEPESPLVGRAQGLYGSAGLESLGLLMNMNLVFTSPKYNGSTLSTLGRNPAYETYREMLIVGGTGFLRLASGIATGKDIISQPQHL</sequence>
<dbReference type="GO" id="GO:0048046">
    <property type="term" value="C:apoplast"/>
    <property type="evidence" value="ECO:0007669"/>
    <property type="project" value="UniProtKB-SubCell"/>
</dbReference>
<comment type="subcellular location">
    <subcellularLocation>
        <location evidence="4">Secreted</location>
        <location evidence="4">Extracellular space</location>
        <location evidence="4">Apoplast</location>
    </subcellularLocation>
</comment>
<evidence type="ECO:0000256" key="4">
    <source>
        <dbReference type="RuleBase" id="RU363099"/>
    </source>
</evidence>
<evidence type="ECO:0000256" key="1">
    <source>
        <dbReference type="ARBA" id="ARBA00010746"/>
    </source>
</evidence>
<dbReference type="Gene3D" id="2.40.480.10">
    <property type="entry name" value="Allene oxide cyclase-like"/>
    <property type="match status" value="1"/>
</dbReference>
<dbReference type="PANTHER" id="PTHR21495">
    <property type="entry name" value="NUCLEOPORIN-RELATED"/>
    <property type="match status" value="1"/>
</dbReference>
<dbReference type="AlphaFoldDB" id="A0A058ZTQ1"/>
<evidence type="ECO:0000313" key="5">
    <source>
        <dbReference type="EMBL" id="KAK2632018.1"/>
    </source>
</evidence>
<organism evidence="6">
    <name type="scientific">Eucalyptus grandis</name>
    <name type="common">Flooded gum</name>
    <dbReference type="NCBI Taxonomy" id="71139"/>
    <lineage>
        <taxon>Eukaryota</taxon>
        <taxon>Viridiplantae</taxon>
        <taxon>Streptophyta</taxon>
        <taxon>Embryophyta</taxon>
        <taxon>Tracheophyta</taxon>
        <taxon>Spermatophyta</taxon>
        <taxon>Magnoliopsida</taxon>
        <taxon>eudicotyledons</taxon>
        <taxon>Gunneridae</taxon>
        <taxon>Pentapetalae</taxon>
        <taxon>rosids</taxon>
        <taxon>malvids</taxon>
        <taxon>Myrtales</taxon>
        <taxon>Myrtaceae</taxon>
        <taxon>Myrtoideae</taxon>
        <taxon>Eucalypteae</taxon>
        <taxon>Eucalyptus</taxon>
    </lineage>
</organism>
<dbReference type="Pfam" id="PF03018">
    <property type="entry name" value="Dirigent"/>
    <property type="match status" value="1"/>
</dbReference>
<evidence type="ECO:0000313" key="7">
    <source>
        <dbReference type="Proteomes" id="UP000030711"/>
    </source>
</evidence>
<dbReference type="InParanoid" id="A0A058ZTQ1"/>
<keyword evidence="7" id="KW-1185">Reference proteome</keyword>
<gene>
    <name evidence="6" type="ORF">EUGRSUZ_L02111</name>
</gene>
<comment type="function">
    <text evidence="4">Dirigent proteins impart stereoselectivity on the phenoxy radical-coupling reaction, yielding optically active lignans from two molecules of coniferyl alcohol in the biosynthesis of lignans, flavonolignans, and alkaloids and thus plays a central role in plant secondary metabolism.</text>
</comment>
<evidence type="ECO:0000256" key="3">
    <source>
        <dbReference type="ARBA" id="ARBA00022525"/>
    </source>
</evidence>
<dbReference type="STRING" id="71139.A0A058ZTQ1"/>
<protein>
    <recommendedName>
        <fullName evidence="4">Dirigent protein</fullName>
    </recommendedName>
</protein>
<dbReference type="Gramene" id="KCW44400">
    <property type="protein sequence ID" value="KCW44400"/>
    <property type="gene ID" value="EUGRSUZ_L02111"/>
</dbReference>
<dbReference type="GO" id="GO:0009699">
    <property type="term" value="P:phenylpropanoid biosynthetic process"/>
    <property type="evidence" value="ECO:0007669"/>
    <property type="project" value="UniProtKB-ARBA"/>
</dbReference>